<organism evidence="2 3">
    <name type="scientific">Nostocoides veronense</name>
    <dbReference type="NCBI Taxonomy" id="330836"/>
    <lineage>
        <taxon>Bacteria</taxon>
        <taxon>Bacillati</taxon>
        <taxon>Actinomycetota</taxon>
        <taxon>Actinomycetes</taxon>
        <taxon>Micrococcales</taxon>
        <taxon>Intrasporangiaceae</taxon>
        <taxon>Nostocoides</taxon>
    </lineage>
</organism>
<dbReference type="PANTHER" id="PTHR39339">
    <property type="entry name" value="SLR1444 PROTEIN"/>
    <property type="match status" value="1"/>
</dbReference>
<dbReference type="Pfam" id="PF05235">
    <property type="entry name" value="CHAD"/>
    <property type="match status" value="1"/>
</dbReference>
<comment type="caution">
    <text evidence="2">The sequence shown here is derived from an EMBL/GenBank/DDBJ whole genome shotgun (WGS) entry which is preliminary data.</text>
</comment>
<dbReference type="InterPro" id="IPR038186">
    <property type="entry name" value="CHAD_dom_sf"/>
</dbReference>
<gene>
    <name evidence="2" type="ORF">GCM10009811_22500</name>
</gene>
<dbReference type="PROSITE" id="PS51708">
    <property type="entry name" value="CHAD"/>
    <property type="match status" value="1"/>
</dbReference>
<proteinExistence type="predicted"/>
<feature type="domain" description="CHAD" evidence="1">
    <location>
        <begin position="23"/>
        <end position="297"/>
    </location>
</feature>
<keyword evidence="3" id="KW-1185">Reference proteome</keyword>
<dbReference type="Gene3D" id="1.40.20.10">
    <property type="entry name" value="CHAD domain"/>
    <property type="match status" value="1"/>
</dbReference>
<evidence type="ECO:0000313" key="3">
    <source>
        <dbReference type="Proteomes" id="UP001499938"/>
    </source>
</evidence>
<protein>
    <recommendedName>
        <fullName evidence="1">CHAD domain-containing protein</fullName>
    </recommendedName>
</protein>
<evidence type="ECO:0000313" key="2">
    <source>
        <dbReference type="EMBL" id="GAA1797962.1"/>
    </source>
</evidence>
<reference evidence="2 3" key="1">
    <citation type="journal article" date="2019" name="Int. J. Syst. Evol. Microbiol.">
        <title>The Global Catalogue of Microorganisms (GCM) 10K type strain sequencing project: providing services to taxonomists for standard genome sequencing and annotation.</title>
        <authorList>
            <consortium name="The Broad Institute Genomics Platform"/>
            <consortium name="The Broad Institute Genome Sequencing Center for Infectious Disease"/>
            <person name="Wu L."/>
            <person name="Ma J."/>
        </authorList>
    </citation>
    <scope>NUCLEOTIDE SEQUENCE [LARGE SCALE GENOMIC DNA]</scope>
    <source>
        <strain evidence="2 3">JCM 15592</strain>
    </source>
</reference>
<dbReference type="PANTHER" id="PTHR39339:SF1">
    <property type="entry name" value="CHAD DOMAIN-CONTAINING PROTEIN"/>
    <property type="match status" value="1"/>
</dbReference>
<accession>A0ABN2LTP1</accession>
<dbReference type="SMART" id="SM00880">
    <property type="entry name" value="CHAD"/>
    <property type="match status" value="1"/>
</dbReference>
<dbReference type="InterPro" id="IPR007899">
    <property type="entry name" value="CHAD_dom"/>
</dbReference>
<dbReference type="RefSeq" id="WP_344085136.1">
    <property type="nucleotide sequence ID" value="NZ_BAAAPO010000037.1"/>
</dbReference>
<sequence length="299" mass="33013">MAAVPDTPVSPAVKPSPLDLPAEATVGEAFRRCLDNCFTQLAGNEGLFVAERHPDNLHQTRVSWRRARATFSLFRPLWRGDETAEALKVRMREIVMPLGPARDADVLLRRAVEEDLPARVQRALRGRRRRTYAVAVPLLRSPQWVEMKADLHAWLDAADWLDDARELRDAPARTLTDGALQKRYRRLEAAGADLLTMPAHDLHLVRIEGKKFRYGCEFFTSLYADSPGSPPAEFAIAMGAMQDAFGAANDHATAAHILAAHGFSPALLGPMYGRAECVTAWSDVMALDPFWTTGATGTS</sequence>
<dbReference type="Proteomes" id="UP001499938">
    <property type="component" value="Unassembled WGS sequence"/>
</dbReference>
<dbReference type="EMBL" id="BAAAPO010000037">
    <property type="protein sequence ID" value="GAA1797962.1"/>
    <property type="molecule type" value="Genomic_DNA"/>
</dbReference>
<name>A0ABN2LTP1_9MICO</name>
<evidence type="ECO:0000259" key="1">
    <source>
        <dbReference type="PROSITE" id="PS51708"/>
    </source>
</evidence>